<comment type="caution">
    <text evidence="2">The sequence shown here is derived from an EMBL/GenBank/DDBJ whole genome shotgun (WGS) entry which is preliminary data.</text>
</comment>
<dbReference type="EMBL" id="PDJI01000004">
    <property type="protein sequence ID" value="PFG39361.1"/>
    <property type="molecule type" value="Genomic_DNA"/>
</dbReference>
<gene>
    <name evidence="2" type="ORF">ATJ97_1864</name>
</gene>
<reference evidence="2 3" key="1">
    <citation type="submission" date="2017-10" db="EMBL/GenBank/DDBJ databases">
        <title>Sequencing the genomes of 1000 actinobacteria strains.</title>
        <authorList>
            <person name="Klenk H.-P."/>
        </authorList>
    </citation>
    <scope>NUCLEOTIDE SEQUENCE [LARGE SCALE GENOMIC DNA]</scope>
    <source>
        <strain evidence="2 3">DSM 21838</strain>
    </source>
</reference>
<evidence type="ECO:0000313" key="2">
    <source>
        <dbReference type="EMBL" id="PFG39361.1"/>
    </source>
</evidence>
<sequence length="228" mass="24042">MGLQETERGSGTARRRMPSNVLWGVLLLLGGLLLMLDYLDVLPGAWAVWAVAFGVAGAAFLYVFLTQREQWWAAIPAGWLFGLTGVMVWEQIAGAGDDRGGALLLGLGGLGFWAVYARSHESWWAVIPGGALVTLSVMGMVDGSAGDNTMGSMLFFGLAVTFALLTVLPGARMRWPGIVAAGLAVIGILTALGADDAITMANFVVLMGVGGYLIWRAIGPRRPHQPGV</sequence>
<feature type="transmembrane region" description="Helical" evidence="1">
    <location>
        <begin position="178"/>
        <end position="194"/>
    </location>
</feature>
<feature type="transmembrane region" description="Helical" evidence="1">
    <location>
        <begin position="153"/>
        <end position="171"/>
    </location>
</feature>
<organism evidence="2 3">
    <name type="scientific">Georgenia soli</name>
    <dbReference type="NCBI Taxonomy" id="638953"/>
    <lineage>
        <taxon>Bacteria</taxon>
        <taxon>Bacillati</taxon>
        <taxon>Actinomycetota</taxon>
        <taxon>Actinomycetes</taxon>
        <taxon>Micrococcales</taxon>
        <taxon>Bogoriellaceae</taxon>
        <taxon>Georgenia</taxon>
    </lineage>
</organism>
<feature type="transmembrane region" description="Helical" evidence="1">
    <location>
        <begin position="21"/>
        <end position="39"/>
    </location>
</feature>
<evidence type="ECO:0000256" key="1">
    <source>
        <dbReference type="SAM" id="Phobius"/>
    </source>
</evidence>
<feature type="transmembrane region" description="Helical" evidence="1">
    <location>
        <begin position="71"/>
        <end position="89"/>
    </location>
</feature>
<feature type="transmembrane region" description="Helical" evidence="1">
    <location>
        <begin position="45"/>
        <end position="64"/>
    </location>
</feature>
<feature type="transmembrane region" description="Helical" evidence="1">
    <location>
        <begin position="101"/>
        <end position="116"/>
    </location>
</feature>
<name>A0A2A9ELG9_9MICO</name>
<evidence type="ECO:0000313" key="3">
    <source>
        <dbReference type="Proteomes" id="UP000222106"/>
    </source>
</evidence>
<protein>
    <recommendedName>
        <fullName evidence="4">DUF5668 domain-containing protein</fullName>
    </recommendedName>
</protein>
<keyword evidence="1" id="KW-0812">Transmembrane</keyword>
<feature type="transmembrane region" description="Helical" evidence="1">
    <location>
        <begin position="200"/>
        <end position="218"/>
    </location>
</feature>
<keyword evidence="1" id="KW-1133">Transmembrane helix</keyword>
<feature type="transmembrane region" description="Helical" evidence="1">
    <location>
        <begin position="123"/>
        <end position="141"/>
    </location>
</feature>
<evidence type="ECO:0008006" key="4">
    <source>
        <dbReference type="Google" id="ProtNLM"/>
    </source>
</evidence>
<accession>A0A2A9ELG9</accession>
<proteinExistence type="predicted"/>
<dbReference type="AlphaFoldDB" id="A0A2A9ELG9"/>
<keyword evidence="1" id="KW-0472">Membrane</keyword>
<dbReference type="Proteomes" id="UP000222106">
    <property type="component" value="Unassembled WGS sequence"/>
</dbReference>
<keyword evidence="3" id="KW-1185">Reference proteome</keyword>